<name>A0A7V1GDK6_9GAMM</name>
<gene>
    <name evidence="2" type="ORF">ENH88_05935</name>
</gene>
<dbReference type="InterPro" id="IPR021242">
    <property type="entry name" value="DUF2799"/>
</dbReference>
<accession>A0A7V1GDK6</accession>
<comment type="caution">
    <text evidence="2">The sequence shown here is derived from an EMBL/GenBank/DDBJ whole genome shotgun (WGS) entry which is preliminary data.</text>
</comment>
<dbReference type="Proteomes" id="UP000886188">
    <property type="component" value="Unassembled WGS sequence"/>
</dbReference>
<evidence type="ECO:0000256" key="1">
    <source>
        <dbReference type="SAM" id="Coils"/>
    </source>
</evidence>
<reference evidence="2" key="1">
    <citation type="journal article" date="2020" name="mSystems">
        <title>Genome- and Community-Level Interaction Insights into Carbon Utilization and Element Cycling Functions of Hydrothermarchaeota in Hydrothermal Sediment.</title>
        <authorList>
            <person name="Zhou Z."/>
            <person name="Liu Y."/>
            <person name="Xu W."/>
            <person name="Pan J."/>
            <person name="Luo Z.H."/>
            <person name="Li M."/>
        </authorList>
    </citation>
    <scope>NUCLEOTIDE SEQUENCE [LARGE SCALE GENOMIC DNA]</scope>
    <source>
        <strain evidence="2">HyVt-346</strain>
    </source>
</reference>
<dbReference type="AlphaFoldDB" id="A0A7V1GDK6"/>
<feature type="coiled-coil region" evidence="1">
    <location>
        <begin position="135"/>
        <end position="189"/>
    </location>
</feature>
<proteinExistence type="predicted"/>
<sequence length="204" mass="23604">MYYKVLEQNVNNRIVMQNRLLILSIFVLLNNGCTTLSQDECRTANWESLGYEHGVNGGDYADGITKIAACNDYNINPNIEQFKTSYEDGLAVYCQPENGFTLAMRGVSYNGVCNNRAFRKAWEEGNDRYQIQQRRIAVDNRITELKQQLSEINQQLNSNNITQTQRKELNTQQRQLERELKDLRREKSLLPLLNKASTVEITFP</sequence>
<keyword evidence="1" id="KW-0175">Coiled coil</keyword>
<evidence type="ECO:0000313" key="2">
    <source>
        <dbReference type="EMBL" id="HEA15980.1"/>
    </source>
</evidence>
<organism evidence="2">
    <name type="scientific">Pseudoalteromonas prydzensis</name>
    <dbReference type="NCBI Taxonomy" id="182141"/>
    <lineage>
        <taxon>Bacteria</taxon>
        <taxon>Pseudomonadati</taxon>
        <taxon>Pseudomonadota</taxon>
        <taxon>Gammaproteobacteria</taxon>
        <taxon>Alteromonadales</taxon>
        <taxon>Pseudoalteromonadaceae</taxon>
        <taxon>Pseudoalteromonas</taxon>
    </lineage>
</organism>
<dbReference type="Pfam" id="PF10973">
    <property type="entry name" value="DUF2799"/>
    <property type="match status" value="1"/>
</dbReference>
<protein>
    <submittedName>
        <fullName evidence="2">DUF2799 domain-containing protein</fullName>
    </submittedName>
</protein>
<dbReference type="EMBL" id="DRGM01000063">
    <property type="protein sequence ID" value="HEA15980.1"/>
    <property type="molecule type" value="Genomic_DNA"/>
</dbReference>